<name>X1DG63_9ZZZZ</name>
<reference evidence="2" key="1">
    <citation type="journal article" date="2014" name="Front. Microbiol.">
        <title>High frequency of phylogenetically diverse reductive dehalogenase-homologous genes in deep subseafloor sedimentary metagenomes.</title>
        <authorList>
            <person name="Kawai M."/>
            <person name="Futagami T."/>
            <person name="Toyoda A."/>
            <person name="Takaki Y."/>
            <person name="Nishi S."/>
            <person name="Hori S."/>
            <person name="Arai W."/>
            <person name="Tsubouchi T."/>
            <person name="Morono Y."/>
            <person name="Uchiyama I."/>
            <person name="Ito T."/>
            <person name="Fujiyama A."/>
            <person name="Inagaki F."/>
            <person name="Takami H."/>
        </authorList>
    </citation>
    <scope>NUCLEOTIDE SEQUENCE</scope>
    <source>
        <strain evidence="2">Expedition CK06-06</strain>
    </source>
</reference>
<dbReference type="EMBL" id="BARU01000285">
    <property type="protein sequence ID" value="GAH19177.1"/>
    <property type="molecule type" value="Genomic_DNA"/>
</dbReference>
<organism evidence="2">
    <name type="scientific">marine sediment metagenome</name>
    <dbReference type="NCBI Taxonomy" id="412755"/>
    <lineage>
        <taxon>unclassified sequences</taxon>
        <taxon>metagenomes</taxon>
        <taxon>ecological metagenomes</taxon>
    </lineage>
</organism>
<feature type="transmembrane region" description="Helical" evidence="1">
    <location>
        <begin position="12"/>
        <end position="33"/>
    </location>
</feature>
<accession>X1DG63</accession>
<evidence type="ECO:0000313" key="2">
    <source>
        <dbReference type="EMBL" id="GAH19177.1"/>
    </source>
</evidence>
<keyword evidence="1" id="KW-1133">Transmembrane helix</keyword>
<proteinExistence type="predicted"/>
<sequence>MAWDSLGPSAPFMISIFIELSVIPLYAIAIISLKPYMAEKVD</sequence>
<dbReference type="AlphaFoldDB" id="X1DG63"/>
<evidence type="ECO:0000256" key="1">
    <source>
        <dbReference type="SAM" id="Phobius"/>
    </source>
</evidence>
<comment type="caution">
    <text evidence="2">The sequence shown here is derived from an EMBL/GenBank/DDBJ whole genome shotgun (WGS) entry which is preliminary data.</text>
</comment>
<protein>
    <submittedName>
        <fullName evidence="2">Uncharacterized protein</fullName>
    </submittedName>
</protein>
<keyword evidence="1" id="KW-0812">Transmembrane</keyword>
<keyword evidence="1" id="KW-0472">Membrane</keyword>
<gene>
    <name evidence="2" type="ORF">S03H2_01062</name>
</gene>